<dbReference type="Gene3D" id="1.20.1280.50">
    <property type="match status" value="1"/>
</dbReference>
<keyword evidence="3" id="KW-1185">Reference proteome</keyword>
<gene>
    <name evidence="2" type="ORF">G2W53_017575</name>
</gene>
<evidence type="ECO:0000313" key="3">
    <source>
        <dbReference type="Proteomes" id="UP000634136"/>
    </source>
</evidence>
<evidence type="ECO:0000259" key="1">
    <source>
        <dbReference type="PROSITE" id="PS50181"/>
    </source>
</evidence>
<protein>
    <submittedName>
        <fullName evidence="2">F-box/RNI-like superfamily protein</fullName>
    </submittedName>
</protein>
<dbReference type="OrthoDB" id="1433688at2759"/>
<evidence type="ECO:0000313" key="2">
    <source>
        <dbReference type="EMBL" id="KAF7826411.1"/>
    </source>
</evidence>
<dbReference type="AlphaFoldDB" id="A0A834TTC8"/>
<dbReference type="InterPro" id="IPR053197">
    <property type="entry name" value="F-box_SCFL_complex_component"/>
</dbReference>
<dbReference type="PANTHER" id="PTHR34223">
    <property type="entry name" value="OS11G0201299 PROTEIN"/>
    <property type="match status" value="1"/>
</dbReference>
<dbReference type="PROSITE" id="PS50181">
    <property type="entry name" value="FBOX"/>
    <property type="match status" value="1"/>
</dbReference>
<reference evidence="2" key="1">
    <citation type="submission" date="2020-09" db="EMBL/GenBank/DDBJ databases">
        <title>Genome-Enabled Discovery of Anthraquinone Biosynthesis in Senna tora.</title>
        <authorList>
            <person name="Kang S.-H."/>
            <person name="Pandey R.P."/>
            <person name="Lee C.-M."/>
            <person name="Sim J.-S."/>
            <person name="Jeong J.-T."/>
            <person name="Choi B.-S."/>
            <person name="Jung M."/>
            <person name="Ginzburg D."/>
            <person name="Zhao K."/>
            <person name="Won S.Y."/>
            <person name="Oh T.-J."/>
            <person name="Yu Y."/>
            <person name="Kim N.-H."/>
            <person name="Lee O.R."/>
            <person name="Lee T.-H."/>
            <person name="Bashyal P."/>
            <person name="Kim T.-S."/>
            <person name="Lee W.-H."/>
            <person name="Kawkins C."/>
            <person name="Kim C.-K."/>
            <person name="Kim J.S."/>
            <person name="Ahn B.O."/>
            <person name="Rhee S.Y."/>
            <person name="Sohng J.K."/>
        </authorList>
    </citation>
    <scope>NUCLEOTIDE SEQUENCE</scope>
    <source>
        <tissue evidence="2">Leaf</tissue>
    </source>
</reference>
<dbReference type="EMBL" id="JAAIUW010000006">
    <property type="protein sequence ID" value="KAF7826411.1"/>
    <property type="molecule type" value="Genomic_DNA"/>
</dbReference>
<dbReference type="InterPro" id="IPR036047">
    <property type="entry name" value="F-box-like_dom_sf"/>
</dbReference>
<dbReference type="PANTHER" id="PTHR34223:SF51">
    <property type="entry name" value="OS06G0556300 PROTEIN"/>
    <property type="match status" value="1"/>
</dbReference>
<dbReference type="Proteomes" id="UP000634136">
    <property type="component" value="Unassembled WGS sequence"/>
</dbReference>
<proteinExistence type="predicted"/>
<dbReference type="Pfam" id="PF00646">
    <property type="entry name" value="F-box"/>
    <property type="match status" value="1"/>
</dbReference>
<dbReference type="InterPro" id="IPR001810">
    <property type="entry name" value="F-box_dom"/>
</dbReference>
<organism evidence="2 3">
    <name type="scientific">Senna tora</name>
    <dbReference type="NCBI Taxonomy" id="362788"/>
    <lineage>
        <taxon>Eukaryota</taxon>
        <taxon>Viridiplantae</taxon>
        <taxon>Streptophyta</taxon>
        <taxon>Embryophyta</taxon>
        <taxon>Tracheophyta</taxon>
        <taxon>Spermatophyta</taxon>
        <taxon>Magnoliopsida</taxon>
        <taxon>eudicotyledons</taxon>
        <taxon>Gunneridae</taxon>
        <taxon>Pentapetalae</taxon>
        <taxon>rosids</taxon>
        <taxon>fabids</taxon>
        <taxon>Fabales</taxon>
        <taxon>Fabaceae</taxon>
        <taxon>Caesalpinioideae</taxon>
        <taxon>Cassia clade</taxon>
        <taxon>Senna</taxon>
    </lineage>
</organism>
<sequence length="44" mass="5172">MTMQFNHQDHISKLPDPILSHILSFLKTREVVTTSVLSTRWLHL</sequence>
<comment type="caution">
    <text evidence="2">The sequence shown here is derived from an EMBL/GenBank/DDBJ whole genome shotgun (WGS) entry which is preliminary data.</text>
</comment>
<accession>A0A834TTC8</accession>
<dbReference type="SUPFAM" id="SSF81383">
    <property type="entry name" value="F-box domain"/>
    <property type="match status" value="1"/>
</dbReference>
<feature type="domain" description="F-box" evidence="1">
    <location>
        <begin position="8"/>
        <end position="44"/>
    </location>
</feature>
<name>A0A834TTC8_9FABA</name>